<name>A0A3S9H9E7_9LACT</name>
<sequence length="173" mass="20505">MKAQRLHLMPNVQDEKRWVAEITGEDPTYKLKRDFQPEETEGVWEIYDGWYQIHGTANGVSPFTKEYVHVKEGRMLRHLPFPYVLQHLDEIKAAEPARMERMRKQIYIILNEIKKAVPYEPIEEEIERQKEECDMCDDSEQLLGALSTLKKRRESMITEYKKSLRIGTKNGDH</sequence>
<dbReference type="OrthoDB" id="2165349at2"/>
<reference evidence="2" key="1">
    <citation type="submission" date="2018-12" db="EMBL/GenBank/DDBJ databases">
        <title>Complete genome sequencing of Jeotgalibaca sp. H21T32.</title>
        <authorList>
            <person name="Bae J.-W."/>
            <person name="Lee S.-Y."/>
        </authorList>
    </citation>
    <scope>NUCLEOTIDE SEQUENCE [LARGE SCALE GENOMIC DNA]</scope>
    <source>
        <strain evidence="2">H21T32</strain>
    </source>
</reference>
<dbReference type="EMBL" id="CP034465">
    <property type="protein sequence ID" value="AZP03978.1"/>
    <property type="molecule type" value="Genomic_DNA"/>
</dbReference>
<evidence type="ECO:0000313" key="2">
    <source>
        <dbReference type="Proteomes" id="UP000273326"/>
    </source>
</evidence>
<protein>
    <submittedName>
        <fullName evidence="1">Uncharacterized protein</fullName>
    </submittedName>
</protein>
<evidence type="ECO:0000313" key="1">
    <source>
        <dbReference type="EMBL" id="AZP03978.1"/>
    </source>
</evidence>
<dbReference type="Proteomes" id="UP000273326">
    <property type="component" value="Chromosome"/>
</dbReference>
<organism evidence="1 2">
    <name type="scientific">Jeotgalibaca ciconiae</name>
    <dbReference type="NCBI Taxonomy" id="2496265"/>
    <lineage>
        <taxon>Bacteria</taxon>
        <taxon>Bacillati</taxon>
        <taxon>Bacillota</taxon>
        <taxon>Bacilli</taxon>
        <taxon>Lactobacillales</taxon>
        <taxon>Carnobacteriaceae</taxon>
        <taxon>Jeotgalibaca</taxon>
    </lineage>
</organism>
<dbReference type="AlphaFoldDB" id="A0A3S9H9E7"/>
<proteinExistence type="predicted"/>
<dbReference type="KEGG" id="jeh:EJN90_04435"/>
<keyword evidence="2" id="KW-1185">Reference proteome</keyword>
<gene>
    <name evidence="1" type="ORF">EJN90_04435</name>
</gene>
<dbReference type="RefSeq" id="WP_126109056.1">
    <property type="nucleotide sequence ID" value="NZ_CP034465.1"/>
</dbReference>
<accession>A0A3S9H9E7</accession>